<dbReference type="GO" id="GO:0006396">
    <property type="term" value="P:RNA processing"/>
    <property type="evidence" value="ECO:0007669"/>
    <property type="project" value="TreeGrafter"/>
</dbReference>
<organism evidence="5 6">
    <name type="scientific">Volvox reticuliferus</name>
    <dbReference type="NCBI Taxonomy" id="1737510"/>
    <lineage>
        <taxon>Eukaryota</taxon>
        <taxon>Viridiplantae</taxon>
        <taxon>Chlorophyta</taxon>
        <taxon>core chlorophytes</taxon>
        <taxon>Chlorophyceae</taxon>
        <taxon>CS clade</taxon>
        <taxon>Chlamydomonadales</taxon>
        <taxon>Volvocaceae</taxon>
        <taxon>Volvox</taxon>
    </lineage>
</organism>
<dbReference type="PANTHER" id="PTHR47934:SF6">
    <property type="entry name" value="MITOCHONDRIAL GROUP I INTRON SPLICING FACTOR CCM1-RELATED"/>
    <property type="match status" value="1"/>
</dbReference>
<evidence type="ECO:0000256" key="4">
    <source>
        <dbReference type="SAM" id="MobiDB-lite"/>
    </source>
</evidence>
<dbReference type="PROSITE" id="PS51375">
    <property type="entry name" value="PPR"/>
    <property type="match status" value="1"/>
</dbReference>
<keyword evidence="6" id="KW-1185">Reference proteome</keyword>
<dbReference type="GO" id="GO:0005739">
    <property type="term" value="C:mitochondrion"/>
    <property type="evidence" value="ECO:0007669"/>
    <property type="project" value="TreeGrafter"/>
</dbReference>
<proteinExistence type="predicted"/>
<evidence type="ECO:0000313" key="5">
    <source>
        <dbReference type="EMBL" id="GIL70242.1"/>
    </source>
</evidence>
<feature type="compositionally biased region" description="Acidic residues" evidence="4">
    <location>
        <begin position="1330"/>
        <end position="1341"/>
    </location>
</feature>
<evidence type="ECO:0000256" key="1">
    <source>
        <dbReference type="ARBA" id="ARBA00022737"/>
    </source>
</evidence>
<dbReference type="Gene3D" id="1.25.40.10">
    <property type="entry name" value="Tetratricopeptide repeat domain"/>
    <property type="match status" value="1"/>
</dbReference>
<feature type="region of interest" description="Disordered" evidence="4">
    <location>
        <begin position="964"/>
        <end position="1028"/>
    </location>
</feature>
<feature type="non-terminal residue" evidence="5">
    <location>
        <position position="1"/>
    </location>
</feature>
<feature type="region of interest" description="Disordered" evidence="4">
    <location>
        <begin position="1552"/>
        <end position="1572"/>
    </location>
</feature>
<keyword evidence="3" id="KW-0175">Coiled coil</keyword>
<dbReference type="GO" id="GO:0007005">
    <property type="term" value="P:mitochondrion organization"/>
    <property type="evidence" value="ECO:0007669"/>
    <property type="project" value="TreeGrafter"/>
</dbReference>
<feature type="compositionally biased region" description="Acidic residues" evidence="4">
    <location>
        <begin position="1156"/>
        <end position="1184"/>
    </location>
</feature>
<name>A0A8J4BVZ4_9CHLO</name>
<reference evidence="5" key="1">
    <citation type="journal article" date="2021" name="Proc. Natl. Acad. Sci. U.S.A.">
        <title>Three genomes in the algal genus Volvox reveal the fate of a haploid sex-determining region after a transition to homothallism.</title>
        <authorList>
            <person name="Yamamoto K."/>
            <person name="Hamaji T."/>
            <person name="Kawai-Toyooka H."/>
            <person name="Matsuzaki R."/>
            <person name="Takahashi F."/>
            <person name="Nishimura Y."/>
            <person name="Kawachi M."/>
            <person name="Noguchi H."/>
            <person name="Minakuchi Y."/>
            <person name="Umen J.G."/>
            <person name="Toyoda A."/>
            <person name="Nozaki H."/>
        </authorList>
    </citation>
    <scope>NUCLEOTIDE SEQUENCE</scope>
    <source>
        <strain evidence="5">NIES-3786</strain>
    </source>
</reference>
<dbReference type="InterPro" id="IPR002885">
    <property type="entry name" value="PPR_rpt"/>
</dbReference>
<feature type="compositionally biased region" description="Low complexity" evidence="4">
    <location>
        <begin position="986"/>
        <end position="999"/>
    </location>
</feature>
<feature type="region of interest" description="Disordered" evidence="4">
    <location>
        <begin position="1330"/>
        <end position="1353"/>
    </location>
</feature>
<dbReference type="Proteomes" id="UP000747110">
    <property type="component" value="Unassembled WGS sequence"/>
</dbReference>
<comment type="caution">
    <text evidence="5">The sequence shown here is derived from an EMBL/GenBank/DDBJ whole genome shotgun (WGS) entry which is preliminary data.</text>
</comment>
<evidence type="ECO:0000313" key="6">
    <source>
        <dbReference type="Proteomes" id="UP000747110"/>
    </source>
</evidence>
<evidence type="ECO:0000256" key="2">
    <source>
        <dbReference type="PROSITE-ProRule" id="PRU00708"/>
    </source>
</evidence>
<feature type="compositionally biased region" description="Acidic residues" evidence="4">
    <location>
        <begin position="708"/>
        <end position="738"/>
    </location>
</feature>
<feature type="region of interest" description="Disordered" evidence="4">
    <location>
        <begin position="1474"/>
        <end position="1493"/>
    </location>
</feature>
<feature type="compositionally biased region" description="Acidic residues" evidence="4">
    <location>
        <begin position="1557"/>
        <end position="1572"/>
    </location>
</feature>
<feature type="region of interest" description="Disordered" evidence="4">
    <location>
        <begin position="638"/>
        <end position="663"/>
    </location>
</feature>
<keyword evidence="1" id="KW-0677">Repeat</keyword>
<feature type="region of interest" description="Disordered" evidence="4">
    <location>
        <begin position="55"/>
        <end position="105"/>
    </location>
</feature>
<feature type="compositionally biased region" description="Acidic residues" evidence="4">
    <location>
        <begin position="758"/>
        <end position="775"/>
    </location>
</feature>
<feature type="coiled-coil region" evidence="3">
    <location>
        <begin position="1362"/>
        <end position="1426"/>
    </location>
</feature>
<feature type="region of interest" description="Disordered" evidence="4">
    <location>
        <begin position="1151"/>
        <end position="1184"/>
    </location>
</feature>
<protein>
    <submittedName>
        <fullName evidence="5">Uncharacterized protein</fullName>
    </submittedName>
</protein>
<feature type="region of interest" description="Disordered" evidence="4">
    <location>
        <begin position="708"/>
        <end position="799"/>
    </location>
</feature>
<dbReference type="InterPro" id="IPR051114">
    <property type="entry name" value="Mito_RNA_Proc_CCM1"/>
</dbReference>
<feature type="compositionally biased region" description="Acidic residues" evidence="4">
    <location>
        <begin position="644"/>
        <end position="663"/>
    </location>
</feature>
<dbReference type="GO" id="GO:0003729">
    <property type="term" value="F:mRNA binding"/>
    <property type="evidence" value="ECO:0007669"/>
    <property type="project" value="TreeGrafter"/>
</dbReference>
<feature type="compositionally biased region" description="Basic and acidic residues" evidence="4">
    <location>
        <begin position="91"/>
        <end position="102"/>
    </location>
</feature>
<sequence length="1630" mass="175266">MLGLRTMGPLRAACPSSRRCGARLLAPIAPSWSRPGRLLFPRPIGHDVRMYALKRGRPRKDQSAQPPPVTSQEDGEGSEGEKPRKGRRSRKEREKEEARDLLESQQIDMEVLEEFKARAAAEEEARKAAMGEASEDDPRRLNFHRSLLAASQRGLTGECARIIESMADAGLPPGPRAIHVWAYSYIQIGDGPGARQIAEAGKEMYGISWIPETYVALMHGALSATPGGPDLMAALQMWVAQQDAGANPQLGFTFLAKELFRLRYSALAMQVVSEGYAAGLKPDEKLAALVIEQLCKQGLMEEARSEMQRLLDAELLVGPEHYDTIVRLEAARGNLAAAREMLQTFYTDQRFAPPRASSYTALLKGLVSALRSPDGADRGPEEVTASGPGFGGRVVLDSEQLDQLLRALREEMVARGLRPGREAYAAMVEAFAVAGDLDSALATYETMTRAKGSPALMRKKYLGRFVVSLLVADRPIDALRLLRDCSTTPSYADARSCVTLPAAASNPLPGAEDGGRSALTSWLPRHFEVMRQRKGQRASVLSFMRDADMLSRREVDGVVLGMGGCVVTEEGLWVPPAKMTLLEMRVELTAGGMDPSAVSGASRKDLQKMIKDRREHLSSNLLEMQARLEVFVAAREEEERLAAEPEEEAAEGEEEFDDDEPELDTLDVNVASIIADEGTFEGGESLEDSATFRAAAGGRIMLTDEAVEAEEEDAGEGYDEENDDDVEDDDDMEEDFSEDMLAAAGGRKRRQRRRRGDDDDDDAADDDEEDDELLGLEDSGAPPLGDGLGPTSAGPDDLDWEVERGREEGEDDAIILDQVLNMSVMDSSRYNESAGMVVAMRMLELWVAVGCSPTPADLMALYDGATLEEHPRCCADLAEQLPALLVAEEVSREQLLEMLVTLANVCLRPGNPDSEAADRVVTIMEDNKLQVPADIYSGLEAALNGRPRMRDSVMGVAGGRVEADLTGSGLESSMSVGDEEDEEAAGEGVLAGVLGSGDDAVGGEGEEAAGEEEGLEEGMEEEAEEGAGDELELYGEYEEDTGALEAEQVERLFQQDGEEDDAWLDELDEPADVEEVRAAAELEAAAARQADFVAGTLAAVRARSPYAAALLERQLAAMEAVQEVLDAVEDKIKMQALPAEAGAEAGGLVPYGGGELGEDEAEEVDEADGWEGEDGGEEEDEEDENLETLGAMAAEAEWDAAAVLELPPAVLAEAAAATEAELDATVGLEEEDRAVLRRIAAKATVLAQLSAINDLAAEAHPDGLAAAEAEVAAALQRIQKAMMEGAAATSIIAAAAAAEGETAETLAEAAADQAGVDAVGVELEALEDEEWLQEGEEEEEDVLRPEHLEPGVDDSALDGQTAQMLQNVMAEAEELLAAEEEAETGEEENAGVTAEGNDFDGFTVGADEAAQDAAVLRRMMAAAESQGPDLTEEQQEFYELLERGEMSSLEAKVGPQVMAWLAEDLQRLAVQEEVELQEGPSEEPQEPDGDEDLAADAPELAMGWRLNDRFMDTFAAVLRERAAAAAEQGIVDDSPEVATVDALLAMANGYRPHGFDGEEEDLEPEGEEEVDEDLEAVQQEARAALQRLEEEMGGPGEAAAREAAEQALEEVLAVQTERYEEAEAMAEETP</sequence>
<accession>A0A8J4BVZ4</accession>
<feature type="compositionally biased region" description="Acidic residues" evidence="4">
    <location>
        <begin position="1004"/>
        <end position="1028"/>
    </location>
</feature>
<dbReference type="PANTHER" id="PTHR47934">
    <property type="entry name" value="PENTATRICOPEPTIDE REPEAT-CONTAINING PROTEIN PET309, MITOCHONDRIAL"/>
    <property type="match status" value="1"/>
</dbReference>
<dbReference type="OrthoDB" id="546691at2759"/>
<dbReference type="InterPro" id="IPR011990">
    <property type="entry name" value="TPR-like_helical_dom_sf"/>
</dbReference>
<gene>
    <name evidence="5" type="ORF">Vretifemale_1085</name>
</gene>
<evidence type="ECO:0000256" key="3">
    <source>
        <dbReference type="SAM" id="Coils"/>
    </source>
</evidence>
<feature type="repeat" description="PPR" evidence="2">
    <location>
        <begin position="420"/>
        <end position="454"/>
    </location>
</feature>
<dbReference type="EMBL" id="BNCP01000002">
    <property type="protein sequence ID" value="GIL70242.1"/>
    <property type="molecule type" value="Genomic_DNA"/>
</dbReference>